<evidence type="ECO:0000313" key="2">
    <source>
        <dbReference type="EMBL" id="PZX18832.1"/>
    </source>
</evidence>
<reference evidence="2 3" key="1">
    <citation type="submission" date="2018-06" db="EMBL/GenBank/DDBJ databases">
        <title>Genomic Encyclopedia of Archaeal and Bacterial Type Strains, Phase II (KMG-II): from individual species to whole genera.</title>
        <authorList>
            <person name="Goeker M."/>
        </authorList>
    </citation>
    <scope>NUCLEOTIDE SEQUENCE [LARGE SCALE GENOMIC DNA]</scope>
    <source>
        <strain evidence="2 3">DSM 22009</strain>
    </source>
</reference>
<proteinExistence type="predicted"/>
<sequence length="128" mass="14147">MPRIPVADLVASAKAEIRTIPLGRAREMAEAGEAQLVDIRDIRELKKTGRIPGAVHAPRGMLEFWIDPESPYHREELATDRTLVLFCAGAQRSALAVKTLNDMGFDNVVEMEGGFTAWEQTGMPVEKD</sequence>
<dbReference type="InterPro" id="IPR001763">
    <property type="entry name" value="Rhodanese-like_dom"/>
</dbReference>
<dbReference type="EMBL" id="QKZL01000002">
    <property type="protein sequence ID" value="PZX18832.1"/>
    <property type="molecule type" value="Genomic_DNA"/>
</dbReference>
<keyword evidence="2" id="KW-0808">Transferase</keyword>
<dbReference type="Pfam" id="PF00581">
    <property type="entry name" value="Rhodanese"/>
    <property type="match status" value="1"/>
</dbReference>
<dbReference type="Proteomes" id="UP000248916">
    <property type="component" value="Unassembled WGS sequence"/>
</dbReference>
<organism evidence="2 3">
    <name type="scientific">Palleronia aestuarii</name>
    <dbReference type="NCBI Taxonomy" id="568105"/>
    <lineage>
        <taxon>Bacteria</taxon>
        <taxon>Pseudomonadati</taxon>
        <taxon>Pseudomonadota</taxon>
        <taxon>Alphaproteobacteria</taxon>
        <taxon>Rhodobacterales</taxon>
        <taxon>Roseobacteraceae</taxon>
        <taxon>Palleronia</taxon>
    </lineage>
</organism>
<dbReference type="PANTHER" id="PTHR44086:SF13">
    <property type="entry name" value="THIOSULFATE SULFURTRANSFERASE PSPE"/>
    <property type="match status" value="1"/>
</dbReference>
<dbReference type="PROSITE" id="PS50206">
    <property type="entry name" value="RHODANESE_3"/>
    <property type="match status" value="1"/>
</dbReference>
<keyword evidence="3" id="KW-1185">Reference proteome</keyword>
<dbReference type="OrthoDB" id="9807812at2"/>
<name>A0A2W7P5Z9_9RHOB</name>
<gene>
    <name evidence="2" type="ORF">LX81_00525</name>
</gene>
<dbReference type="AlphaFoldDB" id="A0A2W7P5Z9"/>
<dbReference type="InterPro" id="IPR036873">
    <property type="entry name" value="Rhodanese-like_dom_sf"/>
</dbReference>
<dbReference type="GO" id="GO:0004792">
    <property type="term" value="F:thiosulfate-cyanide sulfurtransferase activity"/>
    <property type="evidence" value="ECO:0007669"/>
    <property type="project" value="TreeGrafter"/>
</dbReference>
<evidence type="ECO:0000259" key="1">
    <source>
        <dbReference type="PROSITE" id="PS50206"/>
    </source>
</evidence>
<evidence type="ECO:0000313" key="3">
    <source>
        <dbReference type="Proteomes" id="UP000248916"/>
    </source>
</evidence>
<dbReference type="PANTHER" id="PTHR44086">
    <property type="entry name" value="THIOSULFATE SULFURTRANSFERASE RDL2, MITOCHONDRIAL-RELATED"/>
    <property type="match status" value="1"/>
</dbReference>
<dbReference type="SUPFAM" id="SSF52821">
    <property type="entry name" value="Rhodanese/Cell cycle control phosphatase"/>
    <property type="match status" value="1"/>
</dbReference>
<protein>
    <submittedName>
        <fullName evidence="2">Rhodanese-related sulfurtransferase</fullName>
    </submittedName>
</protein>
<dbReference type="SMART" id="SM00450">
    <property type="entry name" value="RHOD"/>
    <property type="match status" value="1"/>
</dbReference>
<comment type="caution">
    <text evidence="2">The sequence shown here is derived from an EMBL/GenBank/DDBJ whole genome shotgun (WGS) entry which is preliminary data.</text>
</comment>
<feature type="domain" description="Rhodanese" evidence="1">
    <location>
        <begin position="30"/>
        <end position="127"/>
    </location>
</feature>
<dbReference type="RefSeq" id="WP_111535732.1">
    <property type="nucleotide sequence ID" value="NZ_QKZL01000002.1"/>
</dbReference>
<accession>A0A2W7P5Z9</accession>
<dbReference type="Gene3D" id="3.40.250.10">
    <property type="entry name" value="Rhodanese-like domain"/>
    <property type="match status" value="1"/>
</dbReference>
<dbReference type="CDD" id="cd01447">
    <property type="entry name" value="Polysulfide_ST"/>
    <property type="match status" value="1"/>
</dbReference>